<evidence type="ECO:0000313" key="2">
    <source>
        <dbReference type="Proteomes" id="UP000299102"/>
    </source>
</evidence>
<gene>
    <name evidence="1" type="ORF">EVAR_28070_1</name>
</gene>
<dbReference type="EMBL" id="BGZK01000484">
    <property type="protein sequence ID" value="GBP46489.1"/>
    <property type="molecule type" value="Genomic_DNA"/>
</dbReference>
<sequence>MIKGAAAEPAGTEFDLDYERIDKRWRNRRAFLQLDKAVRQRASGRVIAVIRRTLSRLLALSSLRNRVTPRQLMGEGLDSFFAMFAEFENFDITDEPRSGRLVTDKVDAILEKDRHISSTTSLKSWSLTTEQTISMNVSSANSMGVRPRRPRPADDPRYLCSARSRATCCLHRHRALNELEAPHLIPKSLRPSLLVSAYPQRPGEMCQAIDRLGHVRDAPHYYDLIQFFVNGPLRLSLSATMAARPICRNDTERLRSRRTVIYRHGFAGSIPDVHCWVRHSRLRSHYQMDKSDCHWPESLDLSVLESKRRSLLSVVRFFARLCVCAFTKKRRREQADREMPAARRRYELLFTLKYKFHSLISLSVIFTGWAISEMTLFRFELRSPFRRGDVLILKSRRRIRFAMTRWCVVFERVDTGCCLDAGASERRGMKATDWMISYGFPNSKTRFFLGFRTNEALEFVLDSRISTINLTYLAHKATLSASSKAYIYCDTNIRSGFDQFGAATGRGIETENGIGSRNESRYRDRN</sequence>
<proteinExistence type="predicted"/>
<dbReference type="Proteomes" id="UP000299102">
    <property type="component" value="Unassembled WGS sequence"/>
</dbReference>
<dbReference type="AlphaFoldDB" id="A0A4C1W7J7"/>
<name>A0A4C1W7J7_EUMVA</name>
<accession>A0A4C1W7J7</accession>
<comment type="caution">
    <text evidence="1">The sequence shown here is derived from an EMBL/GenBank/DDBJ whole genome shotgun (WGS) entry which is preliminary data.</text>
</comment>
<reference evidence="1 2" key="1">
    <citation type="journal article" date="2019" name="Commun. Biol.">
        <title>The bagworm genome reveals a unique fibroin gene that provides high tensile strength.</title>
        <authorList>
            <person name="Kono N."/>
            <person name="Nakamura H."/>
            <person name="Ohtoshi R."/>
            <person name="Tomita M."/>
            <person name="Numata K."/>
            <person name="Arakawa K."/>
        </authorList>
    </citation>
    <scope>NUCLEOTIDE SEQUENCE [LARGE SCALE GENOMIC DNA]</scope>
</reference>
<keyword evidence="2" id="KW-1185">Reference proteome</keyword>
<protein>
    <submittedName>
        <fullName evidence="1">Uncharacterized protein</fullName>
    </submittedName>
</protein>
<organism evidence="1 2">
    <name type="scientific">Eumeta variegata</name>
    <name type="common">Bagworm moth</name>
    <name type="synonym">Eumeta japonica</name>
    <dbReference type="NCBI Taxonomy" id="151549"/>
    <lineage>
        <taxon>Eukaryota</taxon>
        <taxon>Metazoa</taxon>
        <taxon>Ecdysozoa</taxon>
        <taxon>Arthropoda</taxon>
        <taxon>Hexapoda</taxon>
        <taxon>Insecta</taxon>
        <taxon>Pterygota</taxon>
        <taxon>Neoptera</taxon>
        <taxon>Endopterygota</taxon>
        <taxon>Lepidoptera</taxon>
        <taxon>Glossata</taxon>
        <taxon>Ditrysia</taxon>
        <taxon>Tineoidea</taxon>
        <taxon>Psychidae</taxon>
        <taxon>Oiketicinae</taxon>
        <taxon>Eumeta</taxon>
    </lineage>
</organism>
<evidence type="ECO:0000313" key="1">
    <source>
        <dbReference type="EMBL" id="GBP46489.1"/>
    </source>
</evidence>